<dbReference type="GO" id="GO:0020033">
    <property type="term" value="P:antigenic variation"/>
    <property type="evidence" value="ECO:0000304"/>
    <property type="project" value="GeneDB"/>
</dbReference>
<dbReference type="InterPro" id="IPR025932">
    <property type="entry name" value="Trypano_VSG_B_N_dom"/>
</dbReference>
<dbReference type="GO" id="GO:0098552">
    <property type="term" value="C:side of membrane"/>
    <property type="evidence" value="ECO:0007669"/>
    <property type="project" value="UniProtKB-KW"/>
</dbReference>
<evidence type="ECO:0000256" key="2">
    <source>
        <dbReference type="ARBA" id="ARBA00004609"/>
    </source>
</evidence>
<evidence type="ECO:0000256" key="3">
    <source>
        <dbReference type="ARBA" id="ARBA00022475"/>
    </source>
</evidence>
<dbReference type="VEuPathDB" id="TriTrypDB:Tb927.9.570"/>
<dbReference type="Pfam" id="PF13206">
    <property type="entry name" value="VSG_B"/>
    <property type="match status" value="1"/>
</dbReference>
<feature type="domain" description="Trypanosome variant surface glycoprotein C-terminal" evidence="11">
    <location>
        <begin position="413"/>
        <end position="505"/>
    </location>
</feature>
<accession>Q38G42</accession>
<comment type="function">
    <text evidence="1">VSG forms a coat on the surface of the parasite. The trypanosome evades the immune response of the host by expressing a series of antigenically distinct VSGs from an estimated 1000 VSG genes.</text>
</comment>
<feature type="region of interest" description="Disordered" evidence="9">
    <location>
        <begin position="381"/>
        <end position="405"/>
    </location>
</feature>
<keyword evidence="3" id="KW-1003">Cell membrane</keyword>
<evidence type="ECO:0000256" key="6">
    <source>
        <dbReference type="ARBA" id="ARBA00023136"/>
    </source>
</evidence>
<dbReference type="InterPro" id="IPR019609">
    <property type="entry name" value="Variant_surf_glycoprt_trypan_C"/>
</dbReference>
<evidence type="ECO:0000256" key="10">
    <source>
        <dbReference type="SAM" id="SignalP"/>
    </source>
</evidence>
<dbReference type="Pfam" id="PF10659">
    <property type="entry name" value="Trypan_glycop_C"/>
    <property type="match status" value="1"/>
</dbReference>
<keyword evidence="8" id="KW-0449">Lipoprotein</keyword>
<gene>
    <name evidence="13" type="ORF">Tb09.142.0230</name>
</gene>
<dbReference type="GeneID" id="3659955"/>
<feature type="domain" description="Trypanosome variant surface glycoprotein B-type N-terminal" evidence="12">
    <location>
        <begin position="13"/>
        <end position="368"/>
    </location>
</feature>
<evidence type="ECO:0000256" key="4">
    <source>
        <dbReference type="ARBA" id="ARBA00022622"/>
    </source>
</evidence>
<protein>
    <submittedName>
        <fullName evidence="13">Variant surface glycoprotein (VSG, atypical), putative</fullName>
    </submittedName>
</protein>
<evidence type="ECO:0000259" key="11">
    <source>
        <dbReference type="Pfam" id="PF10659"/>
    </source>
</evidence>
<proteinExistence type="predicted"/>
<dbReference type="PaxDb" id="5691-EAN76228"/>
<dbReference type="Proteomes" id="UP000008524">
    <property type="component" value="Chromosome 9"/>
</dbReference>
<evidence type="ECO:0000313" key="14">
    <source>
        <dbReference type="Proteomes" id="UP000008524"/>
    </source>
</evidence>
<keyword evidence="7" id="KW-0325">Glycoprotein</keyword>
<evidence type="ECO:0000313" key="13">
    <source>
        <dbReference type="EMBL" id="EAN76228.1"/>
    </source>
</evidence>
<evidence type="ECO:0000256" key="9">
    <source>
        <dbReference type="SAM" id="MobiDB-lite"/>
    </source>
</evidence>
<keyword evidence="5 10" id="KW-0732">Signal</keyword>
<evidence type="ECO:0000256" key="1">
    <source>
        <dbReference type="ARBA" id="ARBA00002523"/>
    </source>
</evidence>
<sequence length="506" mass="54451">MKARQIITHLAVLLLLVTPQARAAAPADGDNLATLAYLCPALQLADGDITLHPEQSNLDGSLQDLLALNMSLADAAWAAQFKASPPGATPVAATEQQQKQQAGTPEQIAAWTAAKANVDNTAKFKDVLAKYGYTQENASKLIPLKGPIAQYADAAFGIQQATKTSEKDDKTDSDLKALIKTAIYGHDGGYDATKKEEMGLQGTQNRENHCTAQSNSNPIQTISTMVACLCAVKDDMVSGKAPCGPHADATLKWQADGPPQTPLWPKIRSICPKADGGTVTADRIAAAIAAAKMAFFSKGNDLYVGKFDMAGCDGSNNGACIKYTDQASNSVPSFKQAAWIDKLETVETSLRTRQQNQDIQKQAQTKIETLKQLVKAAAKHAEKLTAPTTQHHSNPKLATTNDKNSQAQKTADCSKLEKAECKPDVGCRYNETTNKCEEDPKSPVVQANKEAKGGATNSEGKNYSGKKTEGECKDSCKWDGKECKDSIFLFRKKFFLIVFAFLVLLF</sequence>
<evidence type="ECO:0000256" key="5">
    <source>
        <dbReference type="ARBA" id="ARBA00022729"/>
    </source>
</evidence>
<evidence type="ECO:0000256" key="7">
    <source>
        <dbReference type="ARBA" id="ARBA00023180"/>
    </source>
</evidence>
<keyword evidence="6" id="KW-0472">Membrane</keyword>
<dbReference type="AlphaFoldDB" id="Q38G42"/>
<organism evidence="13 14">
    <name type="scientific">Trypanosoma brucei brucei (strain 927/4 GUTat10.1)</name>
    <dbReference type="NCBI Taxonomy" id="185431"/>
    <lineage>
        <taxon>Eukaryota</taxon>
        <taxon>Discoba</taxon>
        <taxon>Euglenozoa</taxon>
        <taxon>Kinetoplastea</taxon>
        <taxon>Metakinetoplastina</taxon>
        <taxon>Trypanosomatida</taxon>
        <taxon>Trypanosomatidae</taxon>
        <taxon>Trypanosoma</taxon>
    </lineage>
</organism>
<feature type="signal peptide" evidence="10">
    <location>
        <begin position="1"/>
        <end position="23"/>
    </location>
</feature>
<dbReference type="GO" id="GO:0005886">
    <property type="term" value="C:plasma membrane"/>
    <property type="evidence" value="ECO:0007669"/>
    <property type="project" value="UniProtKB-SubCell"/>
</dbReference>
<feature type="chain" id="PRO_5004222047" evidence="10">
    <location>
        <begin position="24"/>
        <end position="506"/>
    </location>
</feature>
<feature type="compositionally biased region" description="Polar residues" evidence="9">
    <location>
        <begin position="386"/>
        <end position="405"/>
    </location>
</feature>
<keyword evidence="14" id="KW-1185">Reference proteome</keyword>
<dbReference type="KEGG" id="tbr:Tb09.142.0230"/>
<reference evidence="13 14" key="1">
    <citation type="journal article" date="2005" name="Science">
        <title>Comparative genomics of trypanosomatid parasitic protozoa.</title>
        <authorList>
            <person name="El-Sayed N.M."/>
            <person name="Myler P.J."/>
            <person name="Blandin G."/>
            <person name="Berriman M."/>
            <person name="Crabtree J."/>
            <person name="Aggarwal G."/>
            <person name="Caler E."/>
            <person name="Renauld H."/>
            <person name="Worthey E.A."/>
            <person name="Hertz-Fowler C."/>
            <person name="Ghedin E."/>
            <person name="Peacock C."/>
            <person name="Bartholomeu D.C."/>
            <person name="Haas B.J."/>
            <person name="Tran A.N."/>
            <person name="Wortman J.R."/>
            <person name="Alsmark U.C."/>
            <person name="Angiuoli S."/>
            <person name="Anupama A."/>
            <person name="Badger J."/>
            <person name="Bringaud F."/>
            <person name="Cadag E."/>
            <person name="Carlton J.M."/>
            <person name="Cerqueira G.C."/>
            <person name="Creasy T."/>
            <person name="Delcher A.L."/>
            <person name="Djikeng A."/>
            <person name="Embley T.M."/>
            <person name="Hauser C."/>
            <person name="Ivens A.C."/>
            <person name="Kummerfeld S.K."/>
            <person name="Pereira-Leal J.B."/>
            <person name="Nilsson D."/>
            <person name="Peterson J."/>
            <person name="Salzberg S.L."/>
            <person name="Shallom J."/>
            <person name="Silva J.C."/>
            <person name="Sundaram J."/>
            <person name="Westenberger S."/>
            <person name="White O."/>
            <person name="Melville S.E."/>
            <person name="Donelson J.E."/>
            <person name="Andersson B."/>
            <person name="Stuart K.D."/>
            <person name="Hall N."/>
        </authorList>
    </citation>
    <scope>NUCLEOTIDE SEQUENCE [LARGE SCALE GENOMIC DNA]</scope>
    <source>
        <strain evidence="13 14">927/4 GUTat10.1</strain>
    </source>
</reference>
<dbReference type="EMBL" id="CM000207">
    <property type="protein sequence ID" value="EAN76228.1"/>
    <property type="molecule type" value="Genomic_DNA"/>
</dbReference>
<keyword evidence="4" id="KW-0336">GPI-anchor</keyword>
<feature type="region of interest" description="Disordered" evidence="9">
    <location>
        <begin position="447"/>
        <end position="469"/>
    </location>
</feature>
<evidence type="ECO:0000256" key="8">
    <source>
        <dbReference type="ARBA" id="ARBA00023288"/>
    </source>
</evidence>
<evidence type="ECO:0000259" key="12">
    <source>
        <dbReference type="Pfam" id="PF13206"/>
    </source>
</evidence>
<dbReference type="InParanoid" id="Q38G42"/>
<comment type="subcellular location">
    <subcellularLocation>
        <location evidence="2">Cell membrane</location>
        <topology evidence="2">Lipid-anchor</topology>
        <topology evidence="2">GPI-anchor</topology>
    </subcellularLocation>
</comment>
<name>Q38G42_TRYB2</name>
<reference evidence="13 14" key="2">
    <citation type="journal article" date="2005" name="Science">
        <title>The genome of the African trypanosome Trypanosoma brucei.</title>
        <authorList>
            <person name="Berriman M."/>
            <person name="Ghedin E."/>
            <person name="Hertz-Fowler C."/>
            <person name="Blandin G."/>
            <person name="Renauld H."/>
            <person name="Bartholomeu D.C."/>
            <person name="Lennard N.J."/>
            <person name="Caler E."/>
            <person name="Hamlin N.E."/>
            <person name="Haas B."/>
            <person name="Bohme U."/>
            <person name="Hannick L."/>
            <person name="Aslett M.A."/>
            <person name="Shallom J."/>
            <person name="Marcello L."/>
            <person name="Hou L."/>
            <person name="Wickstead B."/>
            <person name="Alsmark U.C."/>
            <person name="Arrowsmith C."/>
            <person name="Atkin R.J."/>
            <person name="Barron A.J."/>
            <person name="Bringaud F."/>
            <person name="Brooks K."/>
            <person name="Carrington M."/>
            <person name="Cherevach I."/>
            <person name="Chillingworth T.J."/>
            <person name="Churcher C."/>
            <person name="Clark L.N."/>
            <person name="Corton C.H."/>
            <person name="Cronin A."/>
            <person name="Davies R.M."/>
            <person name="Doggett J."/>
            <person name="Djikeng A."/>
            <person name="Feldblyum T."/>
            <person name="Field M.C."/>
            <person name="Fraser A."/>
            <person name="Goodhead I."/>
            <person name="Hance Z."/>
            <person name="Harper D."/>
            <person name="Harris B.R."/>
            <person name="Hauser H."/>
            <person name="Hostetler J."/>
            <person name="Ivens A."/>
            <person name="Jagels K."/>
            <person name="Johnson D."/>
            <person name="Johnson J."/>
            <person name="Jones K."/>
            <person name="Kerhornou A.X."/>
            <person name="Koo H."/>
            <person name="Larke N."/>
            <person name="Landfear S."/>
            <person name="Larkin C."/>
            <person name="Leech V."/>
            <person name="Line A."/>
            <person name="Lord A."/>
            <person name="Macleod A."/>
            <person name="Mooney P.J."/>
            <person name="Moule S."/>
            <person name="Martin D.M."/>
            <person name="Morgan G.W."/>
            <person name="Mungall K."/>
            <person name="Norbertczak H."/>
            <person name="Ormond D."/>
            <person name="Pai G."/>
            <person name="Peacock C.S."/>
            <person name="Peterson J."/>
            <person name="Quail M.A."/>
            <person name="Rabbinowitsch E."/>
            <person name="Rajandream M.A."/>
            <person name="Reitter C."/>
            <person name="Salzberg S.L."/>
            <person name="Sanders M."/>
            <person name="Schobel S."/>
            <person name="Sharp S."/>
            <person name="Simmonds M."/>
            <person name="Simpson A.J."/>
            <person name="Tallon L."/>
            <person name="Turner C.M."/>
            <person name="Tait A."/>
            <person name="Tivey A.R."/>
            <person name="Van Aken S."/>
            <person name="Walker D."/>
            <person name="Wanless D."/>
            <person name="Wang S."/>
            <person name="White B."/>
            <person name="White O."/>
            <person name="Whitehead S."/>
            <person name="Woodward J."/>
            <person name="Wortman J."/>
            <person name="Adams M.D."/>
            <person name="Embley T.M."/>
            <person name="Gull K."/>
            <person name="Ullu E."/>
            <person name="Barry J.D."/>
            <person name="Fairlamb A.H."/>
            <person name="Opperdoes F."/>
            <person name="Barrell B.G."/>
            <person name="Donelson J.E."/>
            <person name="Hall N."/>
            <person name="Fraser C.M."/>
            <person name="Melville S.E."/>
            <person name="El-Sayed N.M."/>
        </authorList>
    </citation>
    <scope>NUCLEOTIDE SEQUENCE [LARGE SCALE GENOMIC DNA]</scope>
    <source>
        <strain evidence="13 14">927/4 GUTat10.1</strain>
    </source>
</reference>
<dbReference type="RefSeq" id="XP_803378.1">
    <property type="nucleotide sequence ID" value="XM_798285.1"/>
</dbReference>